<dbReference type="AlphaFoldDB" id="A0AAV5J6X2"/>
<evidence type="ECO:0000313" key="2">
    <source>
        <dbReference type="EMBL" id="GKV08278.1"/>
    </source>
</evidence>
<evidence type="ECO:0000313" key="3">
    <source>
        <dbReference type="Proteomes" id="UP001054252"/>
    </source>
</evidence>
<evidence type="ECO:0000256" key="1">
    <source>
        <dbReference type="SAM" id="MobiDB-lite"/>
    </source>
</evidence>
<dbReference type="Proteomes" id="UP001054252">
    <property type="component" value="Unassembled WGS sequence"/>
</dbReference>
<sequence>MDTAHNAEESSCCVPENHKNLSGRSQNGGQEPQNQLQKSTCSKDKNSLTQQFKNVVAIVDPPHMGFHPILSNKLFILCRHFSVLGLVDYSSNQSFENSSKFTEACVHFLQS</sequence>
<comment type="caution">
    <text evidence="2">The sequence shown here is derived from an EMBL/GenBank/DDBJ whole genome shotgun (WGS) entry which is preliminary data.</text>
</comment>
<protein>
    <submittedName>
        <fullName evidence="2">Uncharacterized protein</fullName>
    </submittedName>
</protein>
<gene>
    <name evidence="2" type="ORF">SLEP1_g19933</name>
</gene>
<dbReference type="EMBL" id="BPVZ01000028">
    <property type="protein sequence ID" value="GKV08278.1"/>
    <property type="molecule type" value="Genomic_DNA"/>
</dbReference>
<keyword evidence="3" id="KW-1185">Reference proteome</keyword>
<reference evidence="2 3" key="1">
    <citation type="journal article" date="2021" name="Commun. Biol.">
        <title>The genome of Shorea leprosula (Dipterocarpaceae) highlights the ecological relevance of drought in aseasonal tropical rainforests.</title>
        <authorList>
            <person name="Ng K.K.S."/>
            <person name="Kobayashi M.J."/>
            <person name="Fawcett J.A."/>
            <person name="Hatakeyama M."/>
            <person name="Paape T."/>
            <person name="Ng C.H."/>
            <person name="Ang C.C."/>
            <person name="Tnah L.H."/>
            <person name="Lee C.T."/>
            <person name="Nishiyama T."/>
            <person name="Sese J."/>
            <person name="O'Brien M.J."/>
            <person name="Copetti D."/>
            <person name="Mohd Noor M.I."/>
            <person name="Ong R.C."/>
            <person name="Putra M."/>
            <person name="Sireger I.Z."/>
            <person name="Indrioko S."/>
            <person name="Kosugi Y."/>
            <person name="Izuno A."/>
            <person name="Isagi Y."/>
            <person name="Lee S.L."/>
            <person name="Shimizu K.K."/>
        </authorList>
    </citation>
    <scope>NUCLEOTIDE SEQUENCE [LARGE SCALE GENOMIC DNA]</scope>
    <source>
        <strain evidence="2">214</strain>
    </source>
</reference>
<proteinExistence type="predicted"/>
<organism evidence="2 3">
    <name type="scientific">Rubroshorea leprosula</name>
    <dbReference type="NCBI Taxonomy" id="152421"/>
    <lineage>
        <taxon>Eukaryota</taxon>
        <taxon>Viridiplantae</taxon>
        <taxon>Streptophyta</taxon>
        <taxon>Embryophyta</taxon>
        <taxon>Tracheophyta</taxon>
        <taxon>Spermatophyta</taxon>
        <taxon>Magnoliopsida</taxon>
        <taxon>eudicotyledons</taxon>
        <taxon>Gunneridae</taxon>
        <taxon>Pentapetalae</taxon>
        <taxon>rosids</taxon>
        <taxon>malvids</taxon>
        <taxon>Malvales</taxon>
        <taxon>Dipterocarpaceae</taxon>
        <taxon>Rubroshorea</taxon>
    </lineage>
</organism>
<feature type="compositionally biased region" description="Polar residues" evidence="1">
    <location>
        <begin position="20"/>
        <end position="40"/>
    </location>
</feature>
<feature type="region of interest" description="Disordered" evidence="1">
    <location>
        <begin position="1"/>
        <end position="45"/>
    </location>
</feature>
<name>A0AAV5J6X2_9ROSI</name>
<accession>A0AAV5J6X2</accession>